<comment type="subcellular location">
    <subcellularLocation>
        <location evidence="1">Cell membrane</location>
        <topology evidence="1">Multi-pass membrane protein</topology>
    </subcellularLocation>
</comment>
<feature type="transmembrane region" description="Helical" evidence="6">
    <location>
        <begin position="46"/>
        <end position="66"/>
    </location>
</feature>
<dbReference type="RefSeq" id="WP_066420309.1">
    <property type="nucleotide sequence ID" value="NZ_FKBS01000029.1"/>
</dbReference>
<protein>
    <submittedName>
        <fullName evidence="8">RDD family</fullName>
    </submittedName>
</protein>
<dbReference type="EMBL" id="FKBS01000029">
    <property type="protein sequence ID" value="SAI57366.1"/>
    <property type="molecule type" value="Genomic_DNA"/>
</dbReference>
<evidence type="ECO:0000256" key="3">
    <source>
        <dbReference type="ARBA" id="ARBA00022692"/>
    </source>
</evidence>
<reference evidence="8 9" key="1">
    <citation type="submission" date="2016-03" db="EMBL/GenBank/DDBJ databases">
        <authorList>
            <consortium name="Pathogen Informatics"/>
        </authorList>
    </citation>
    <scope>NUCLEOTIDE SEQUENCE [LARGE SCALE GENOMIC DNA]</scope>
    <source>
        <strain evidence="8 9">NCTC13364</strain>
    </source>
</reference>
<keyword evidence="4 6" id="KW-1133">Transmembrane helix</keyword>
<dbReference type="PANTHER" id="PTHR36115">
    <property type="entry name" value="PROLINE-RICH ANTIGEN HOMOLOG-RELATED"/>
    <property type="match status" value="1"/>
</dbReference>
<dbReference type="PANTHER" id="PTHR36115:SF4">
    <property type="entry name" value="MEMBRANE PROTEIN"/>
    <property type="match status" value="1"/>
</dbReference>
<sequence length="173" mass="18595">MQQVTDTQVIDSQDIDQRYAPPTATVGDIAPQAPGVGRLAGRLARLAAVIIDSLLFLPAGIVVGIMDSSGGSTIAVLFAVLWFVAIAALQIYMLVTRSQTVGKRAMKVRIVRADGSRITFGRIFGLRYLVPALISAIPIVGSIFGLVDSLFIFRQDRRCIHDLIADSIVVEAD</sequence>
<evidence type="ECO:0000259" key="7">
    <source>
        <dbReference type="Pfam" id="PF06271"/>
    </source>
</evidence>
<evidence type="ECO:0000256" key="1">
    <source>
        <dbReference type="ARBA" id="ARBA00004651"/>
    </source>
</evidence>
<evidence type="ECO:0000256" key="6">
    <source>
        <dbReference type="SAM" id="Phobius"/>
    </source>
</evidence>
<name>A0A157RHF8_9BORD</name>
<feature type="transmembrane region" description="Helical" evidence="6">
    <location>
        <begin position="72"/>
        <end position="95"/>
    </location>
</feature>
<evidence type="ECO:0000313" key="8">
    <source>
        <dbReference type="EMBL" id="SAI57366.1"/>
    </source>
</evidence>
<evidence type="ECO:0000256" key="4">
    <source>
        <dbReference type="ARBA" id="ARBA00022989"/>
    </source>
</evidence>
<keyword evidence="3 6" id="KW-0812">Transmembrane</keyword>
<dbReference type="Proteomes" id="UP000077037">
    <property type="component" value="Unassembled WGS sequence"/>
</dbReference>
<dbReference type="Pfam" id="PF06271">
    <property type="entry name" value="RDD"/>
    <property type="match status" value="1"/>
</dbReference>
<organism evidence="8 9">
    <name type="scientific">Bordetella ansorpii</name>
    <dbReference type="NCBI Taxonomy" id="288768"/>
    <lineage>
        <taxon>Bacteria</taxon>
        <taxon>Pseudomonadati</taxon>
        <taxon>Pseudomonadota</taxon>
        <taxon>Betaproteobacteria</taxon>
        <taxon>Burkholderiales</taxon>
        <taxon>Alcaligenaceae</taxon>
        <taxon>Bordetella</taxon>
    </lineage>
</organism>
<feature type="transmembrane region" description="Helical" evidence="6">
    <location>
        <begin position="126"/>
        <end position="147"/>
    </location>
</feature>
<dbReference type="InterPro" id="IPR051791">
    <property type="entry name" value="Pra-immunoreactive"/>
</dbReference>
<feature type="domain" description="RDD" evidence="7">
    <location>
        <begin position="40"/>
        <end position="165"/>
    </location>
</feature>
<dbReference type="OrthoDB" id="8612316at2"/>
<accession>A0A157RHF8</accession>
<proteinExistence type="predicted"/>
<evidence type="ECO:0000313" key="9">
    <source>
        <dbReference type="Proteomes" id="UP000077037"/>
    </source>
</evidence>
<keyword evidence="2" id="KW-1003">Cell membrane</keyword>
<dbReference type="InterPro" id="IPR010432">
    <property type="entry name" value="RDD"/>
</dbReference>
<keyword evidence="5 6" id="KW-0472">Membrane</keyword>
<dbReference type="GO" id="GO:0005886">
    <property type="term" value="C:plasma membrane"/>
    <property type="evidence" value="ECO:0007669"/>
    <property type="project" value="UniProtKB-SubCell"/>
</dbReference>
<evidence type="ECO:0000256" key="5">
    <source>
        <dbReference type="ARBA" id="ARBA00023136"/>
    </source>
</evidence>
<dbReference type="AlphaFoldDB" id="A0A157RHF8"/>
<gene>
    <name evidence="8" type="ORF">SAMEA1982600_04912</name>
</gene>
<evidence type="ECO:0000256" key="2">
    <source>
        <dbReference type="ARBA" id="ARBA00022475"/>
    </source>
</evidence>